<dbReference type="PRINTS" id="PR01345">
    <property type="entry name" value="CERVTRCPTASE"/>
</dbReference>
<keyword evidence="1" id="KW-0479">Metal-binding</keyword>
<dbReference type="GO" id="GO:0007508">
    <property type="term" value="P:larval heart development"/>
    <property type="evidence" value="ECO:0007669"/>
    <property type="project" value="TreeGrafter"/>
</dbReference>
<evidence type="ECO:0000256" key="1">
    <source>
        <dbReference type="ARBA" id="ARBA00022723"/>
    </source>
</evidence>
<dbReference type="GO" id="GO:0061343">
    <property type="term" value="P:cell adhesion involved in heart morphogenesis"/>
    <property type="evidence" value="ECO:0007669"/>
    <property type="project" value="TreeGrafter"/>
</dbReference>
<keyword evidence="5" id="KW-0175">Coiled coil</keyword>
<dbReference type="Gene3D" id="4.10.1110.10">
    <property type="entry name" value="AN1-like Zinc finger"/>
    <property type="match status" value="2"/>
</dbReference>
<dbReference type="InterPro" id="IPR000058">
    <property type="entry name" value="Znf_AN1"/>
</dbReference>
<keyword evidence="8" id="KW-1185">Reference proteome</keyword>
<evidence type="ECO:0000256" key="2">
    <source>
        <dbReference type="ARBA" id="ARBA00022771"/>
    </source>
</evidence>
<dbReference type="AlphaFoldDB" id="A0A8S3QXP2"/>
<dbReference type="InterPro" id="IPR005135">
    <property type="entry name" value="Endo/exonuclease/phosphatase"/>
</dbReference>
<name>A0A8S3QXP2_MYTED</name>
<dbReference type="PANTHER" id="PTHR33395:SF22">
    <property type="entry name" value="REVERSE TRANSCRIPTASE DOMAIN-CONTAINING PROTEIN"/>
    <property type="match status" value="1"/>
</dbReference>
<dbReference type="SUPFAM" id="SSF56219">
    <property type="entry name" value="DNase I-like"/>
    <property type="match status" value="1"/>
</dbReference>
<evidence type="ECO:0000256" key="5">
    <source>
        <dbReference type="SAM" id="Coils"/>
    </source>
</evidence>
<organism evidence="7 8">
    <name type="scientific">Mytilus edulis</name>
    <name type="common">Blue mussel</name>
    <dbReference type="NCBI Taxonomy" id="6550"/>
    <lineage>
        <taxon>Eukaryota</taxon>
        <taxon>Metazoa</taxon>
        <taxon>Spiralia</taxon>
        <taxon>Lophotrochozoa</taxon>
        <taxon>Mollusca</taxon>
        <taxon>Bivalvia</taxon>
        <taxon>Autobranchia</taxon>
        <taxon>Pteriomorphia</taxon>
        <taxon>Mytilida</taxon>
        <taxon>Mytiloidea</taxon>
        <taxon>Mytilidae</taxon>
        <taxon>Mytilinae</taxon>
        <taxon>Mytilus</taxon>
    </lineage>
</organism>
<evidence type="ECO:0000256" key="4">
    <source>
        <dbReference type="PROSITE-ProRule" id="PRU00449"/>
    </source>
</evidence>
<dbReference type="GO" id="GO:0008270">
    <property type="term" value="F:zinc ion binding"/>
    <property type="evidence" value="ECO:0007669"/>
    <property type="project" value="UniProtKB-KW"/>
</dbReference>
<dbReference type="InterPro" id="IPR035896">
    <property type="entry name" value="AN1-like_Znf"/>
</dbReference>
<sequence>MYTNADQLRNKIDELEAQIQVVKPDFIFITEVLPKTNIDIDCISPLFNIEGYIAYPSKNTGRGVIIYAKSNFCVSPNEYMNSLYDDASWCNWVKDNKTVLIGSIYRSPSNQNSCLNIIGLLNEAARLYNNILITGDFNMRDIDWNFWTTPHSEDHYEHTFIEALRDNFLYQHIDKPTRFRENQMCRTLDLVITKDESNIDNINIDAPLGLSDHATITFDFLYSFNEYETGKSKYKYSKCDFEKFSEDFSNFDWDSSFEDKDISEMWKIFYEKYKNVSKRYIPKTNPKPGCQPKPLWLTFDCLSNIKRKQKAWSRYLATRRAVDFDFYKVARNRANENVRKAKKEYEKLVASKAKTEPKHFWTYVKSKVKSKSAVSNLMKPNGNLTTSDKEKATVLNDFFTSVFTAENPNNIPNIEERNFESSLDHFVINQDTVEKYLLLLNGSKSMGPDNIHPLIVKNDTKIYAPTSKSDVLQNDLDALYDWSKLWDMKFNVNKCKQIHYGRNNPENVYTMNNIDIIKDEQEKDLGIIFQNDLKFSQHISSKINKANSILGLINRTFIFKDQYTFLRLYVALVRPHVEYGNTIWYPHLKKDINAVEKVQMRATKLIPDIRHLSYEDRLKVLKLPSLTHRRRRGDMIQAFKILKGFEDISYERFFTVISTNTRGHNWKLAKPKYFLSFVCDNCTKTFCLEHKFPDTHSCSLEFATSTNKKYEGVRSYNCVYDNCDKRELLPVVCEKCHLNFCLSHRHPQEHKCTKLEVKEEKCQTALHVQKILESKQSKQDGKKPKKASKTAAKVALMKMKMKATGEKGTPETEKVYILIYLPKTLSLAAKPMYFSKTWSFGRIIDFVASSVQMKNENNTGSEKKLRLFNHESGRLLPMEKTLDSLLSEEVIFSGSSVILEYVTTECSQLDNTEDYKSSSTAHGYRTRSFINRGIHVFS</sequence>
<dbReference type="Pfam" id="PF01428">
    <property type="entry name" value="zf-AN1"/>
    <property type="match status" value="2"/>
</dbReference>
<dbReference type="Pfam" id="PF14529">
    <property type="entry name" value="Exo_endo_phos_2"/>
    <property type="match status" value="1"/>
</dbReference>
<evidence type="ECO:0000313" key="7">
    <source>
        <dbReference type="EMBL" id="CAG2201543.1"/>
    </source>
</evidence>
<accession>A0A8S3QXP2</accession>
<dbReference type="PANTHER" id="PTHR33395">
    <property type="entry name" value="TRANSCRIPTASE, PUTATIVE-RELATED-RELATED"/>
    <property type="match status" value="1"/>
</dbReference>
<evidence type="ECO:0000256" key="3">
    <source>
        <dbReference type="ARBA" id="ARBA00022833"/>
    </source>
</evidence>
<feature type="coiled-coil region" evidence="5">
    <location>
        <begin position="324"/>
        <end position="351"/>
    </location>
</feature>
<dbReference type="InterPro" id="IPR036691">
    <property type="entry name" value="Endo/exonu/phosph_ase_sf"/>
</dbReference>
<dbReference type="EMBL" id="CAJPWZ010000853">
    <property type="protein sequence ID" value="CAG2201543.1"/>
    <property type="molecule type" value="Genomic_DNA"/>
</dbReference>
<proteinExistence type="predicted"/>
<keyword evidence="2 4" id="KW-0863">Zinc-finger</keyword>
<gene>
    <name evidence="7" type="ORF">MEDL_16164</name>
</gene>
<evidence type="ECO:0000259" key="6">
    <source>
        <dbReference type="PROSITE" id="PS51039"/>
    </source>
</evidence>
<feature type="domain" description="AN1-type" evidence="6">
    <location>
        <begin position="712"/>
        <end position="760"/>
    </location>
</feature>
<keyword evidence="3" id="KW-0862">Zinc</keyword>
<dbReference type="InterPro" id="IPR057358">
    <property type="entry name" value="UBL_ZFAND1-like"/>
</dbReference>
<dbReference type="SUPFAM" id="SSF118310">
    <property type="entry name" value="AN1-like Zinc finger"/>
    <property type="match status" value="2"/>
</dbReference>
<reference evidence="7" key="1">
    <citation type="submission" date="2021-03" db="EMBL/GenBank/DDBJ databases">
        <authorList>
            <person name="Bekaert M."/>
        </authorList>
    </citation>
    <scope>NUCLEOTIDE SEQUENCE</scope>
</reference>
<dbReference type="Gene3D" id="3.60.10.10">
    <property type="entry name" value="Endonuclease/exonuclease/phosphatase"/>
    <property type="match status" value="1"/>
</dbReference>
<comment type="caution">
    <text evidence="7">The sequence shown here is derived from an EMBL/GenBank/DDBJ whole genome shotgun (WGS) entry which is preliminary data.</text>
</comment>
<dbReference type="SMART" id="SM00154">
    <property type="entry name" value="ZnF_AN1"/>
    <property type="match status" value="2"/>
</dbReference>
<dbReference type="OrthoDB" id="431929at2759"/>
<dbReference type="Proteomes" id="UP000683360">
    <property type="component" value="Unassembled WGS sequence"/>
</dbReference>
<dbReference type="Pfam" id="PF25327">
    <property type="entry name" value="UBL_ZFAND1"/>
    <property type="match status" value="1"/>
</dbReference>
<dbReference type="GO" id="GO:0003824">
    <property type="term" value="F:catalytic activity"/>
    <property type="evidence" value="ECO:0007669"/>
    <property type="project" value="InterPro"/>
</dbReference>
<evidence type="ECO:0000313" key="8">
    <source>
        <dbReference type="Proteomes" id="UP000683360"/>
    </source>
</evidence>
<dbReference type="PROSITE" id="PS51039">
    <property type="entry name" value="ZF_AN1"/>
    <property type="match status" value="1"/>
</dbReference>
<protein>
    <submittedName>
        <fullName evidence="7">AN1-type zinc finger protein 1</fullName>
    </submittedName>
</protein>
<dbReference type="GO" id="GO:0031012">
    <property type="term" value="C:extracellular matrix"/>
    <property type="evidence" value="ECO:0007669"/>
    <property type="project" value="TreeGrafter"/>
</dbReference>